<dbReference type="RefSeq" id="WP_046510224.1">
    <property type="nucleotide sequence ID" value="NZ_JQGJ02000065.1"/>
</dbReference>
<dbReference type="EMBL" id="JQGJ02000065">
    <property type="protein sequence ID" value="KKK07875.1"/>
    <property type="molecule type" value="Genomic_DNA"/>
</dbReference>
<name>A0A0U1PQH2_9PSED</name>
<feature type="domain" description="Condensation" evidence="1">
    <location>
        <begin position="2"/>
        <end position="163"/>
    </location>
</feature>
<comment type="caution">
    <text evidence="2">The sequence shown here is derived from an EMBL/GenBank/DDBJ whole genome shotgun (WGS) entry which is preliminary data.</text>
</comment>
<dbReference type="PANTHER" id="PTHR45398:SF1">
    <property type="entry name" value="ENZYME, PUTATIVE (JCVI)-RELATED"/>
    <property type="match status" value="1"/>
</dbReference>
<dbReference type="Gene3D" id="3.30.559.10">
    <property type="entry name" value="Chloramphenicol acetyltransferase-like domain"/>
    <property type="match status" value="1"/>
</dbReference>
<dbReference type="Proteomes" id="UP000030949">
    <property type="component" value="Unassembled WGS sequence"/>
</dbReference>
<gene>
    <name evidence="2" type="ORF">JZ00_31445</name>
</gene>
<sequence>PGIEQQIGLFINTLPVIASPRAEQSLDSWLQTVQAQNLALREFEHTALLDIQRWAGQGGDALFDSLLVFENYPIAEALEQGAPDGLRFGSPITQEQTNYPLTLLVGLERQLSVHMSYQRASFSAVTVERLAAHLVQLLGQMTAQGERPLGELSMLEFDEHQRLTHDWNPVDAPFEQDVCIHQMIARQAENAPDALA</sequence>
<evidence type="ECO:0000313" key="2">
    <source>
        <dbReference type="EMBL" id="KKK07875.1"/>
    </source>
</evidence>
<feature type="non-terminal residue" evidence="2">
    <location>
        <position position="196"/>
    </location>
</feature>
<dbReference type="AlphaFoldDB" id="A0A0U1PQH2"/>
<protein>
    <recommendedName>
        <fullName evidence="1">Condensation domain-containing protein</fullName>
    </recommendedName>
</protein>
<dbReference type="Pfam" id="PF00668">
    <property type="entry name" value="Condensation"/>
    <property type="match status" value="1"/>
</dbReference>
<feature type="non-terminal residue" evidence="2">
    <location>
        <position position="1"/>
    </location>
</feature>
<reference evidence="2 3" key="1">
    <citation type="submission" date="2015-03" db="EMBL/GenBank/DDBJ databases">
        <title>Pseudomonas frederiksbergensis hydrocarbon degrader.</title>
        <authorList>
            <person name="Brown L.M."/>
            <person name="Ruiz O.N."/>
            <person name="Mueller S."/>
            <person name="Gunasekera T.S."/>
        </authorList>
    </citation>
    <scope>NUCLEOTIDE SEQUENCE [LARGE SCALE GENOMIC DNA]</scope>
    <source>
        <strain evidence="2 3">SI8</strain>
    </source>
</reference>
<organism evidence="2 3">
    <name type="scientific">Pseudomonas frederiksbergensis</name>
    <dbReference type="NCBI Taxonomy" id="104087"/>
    <lineage>
        <taxon>Bacteria</taxon>
        <taxon>Pseudomonadati</taxon>
        <taxon>Pseudomonadota</taxon>
        <taxon>Gammaproteobacteria</taxon>
        <taxon>Pseudomonadales</taxon>
        <taxon>Pseudomonadaceae</taxon>
        <taxon>Pseudomonas</taxon>
    </lineage>
</organism>
<dbReference type="GO" id="GO:0003824">
    <property type="term" value="F:catalytic activity"/>
    <property type="evidence" value="ECO:0007669"/>
    <property type="project" value="InterPro"/>
</dbReference>
<dbReference type="Gene3D" id="3.30.559.30">
    <property type="entry name" value="Nonribosomal peptide synthetase, condensation domain"/>
    <property type="match status" value="1"/>
</dbReference>
<dbReference type="InterPro" id="IPR001242">
    <property type="entry name" value="Condensation_dom"/>
</dbReference>
<accession>A0A0U1PQH2</accession>
<evidence type="ECO:0000313" key="3">
    <source>
        <dbReference type="Proteomes" id="UP000030949"/>
    </source>
</evidence>
<dbReference type="PANTHER" id="PTHR45398">
    <property type="match status" value="1"/>
</dbReference>
<proteinExistence type="predicted"/>
<dbReference type="OrthoDB" id="9757559at2"/>
<dbReference type="SUPFAM" id="SSF52777">
    <property type="entry name" value="CoA-dependent acyltransferases"/>
    <property type="match status" value="1"/>
</dbReference>
<dbReference type="InterPro" id="IPR023213">
    <property type="entry name" value="CAT-like_dom_sf"/>
</dbReference>
<evidence type="ECO:0000259" key="1">
    <source>
        <dbReference type="Pfam" id="PF00668"/>
    </source>
</evidence>